<dbReference type="Proteomes" id="UP000005408">
    <property type="component" value="Unassembled WGS sequence"/>
</dbReference>
<comment type="subcellular location">
    <subcellularLocation>
        <location evidence="1">Secreted</location>
    </subcellularLocation>
</comment>
<dbReference type="OMA" id="MINTEDC"/>
<dbReference type="PANTHER" id="PTHR22923">
    <property type="entry name" value="CEREBELLIN-RELATED"/>
    <property type="match status" value="1"/>
</dbReference>
<evidence type="ECO:0000256" key="3">
    <source>
        <dbReference type="ARBA" id="ARBA00022729"/>
    </source>
</evidence>
<accession>A0A8W8J6K4</accession>
<keyword evidence="8" id="KW-1185">Reference proteome</keyword>
<dbReference type="PROSITE" id="PS50871">
    <property type="entry name" value="C1Q"/>
    <property type="match status" value="1"/>
</dbReference>
<keyword evidence="2" id="KW-0964">Secreted</keyword>
<dbReference type="InterPro" id="IPR008983">
    <property type="entry name" value="Tumour_necrosis_fac-like_dom"/>
</dbReference>
<dbReference type="GO" id="GO:0005576">
    <property type="term" value="C:extracellular region"/>
    <property type="evidence" value="ECO:0007669"/>
    <property type="project" value="UniProtKB-SubCell"/>
</dbReference>
<evidence type="ECO:0000313" key="7">
    <source>
        <dbReference type="EnsemblMetazoa" id="G17275.1:cds"/>
    </source>
</evidence>
<dbReference type="InterPro" id="IPR001073">
    <property type="entry name" value="C1q_dom"/>
</dbReference>
<evidence type="ECO:0000256" key="1">
    <source>
        <dbReference type="ARBA" id="ARBA00004613"/>
    </source>
</evidence>
<feature type="coiled-coil region" evidence="4">
    <location>
        <begin position="22"/>
        <end position="70"/>
    </location>
</feature>
<dbReference type="EnsemblMetazoa" id="G17275.1">
    <property type="protein sequence ID" value="G17275.1:cds"/>
    <property type="gene ID" value="G17275"/>
</dbReference>
<feature type="domain" description="C1q" evidence="6">
    <location>
        <begin position="172"/>
        <end position="310"/>
    </location>
</feature>
<evidence type="ECO:0000256" key="2">
    <source>
        <dbReference type="ARBA" id="ARBA00022525"/>
    </source>
</evidence>
<keyword evidence="4" id="KW-0175">Coiled coil</keyword>
<dbReference type="InterPro" id="IPR050822">
    <property type="entry name" value="Cerebellin_Synaptic_Org"/>
</dbReference>
<dbReference type="SMART" id="SM00110">
    <property type="entry name" value="C1Q"/>
    <property type="match status" value="1"/>
</dbReference>
<name>A0A8W8J6K4_MAGGI</name>
<proteinExistence type="predicted"/>
<dbReference type="SUPFAM" id="SSF49842">
    <property type="entry name" value="TNF-like"/>
    <property type="match status" value="1"/>
</dbReference>
<dbReference type="PRINTS" id="PR00007">
    <property type="entry name" value="COMPLEMNTC1Q"/>
</dbReference>
<dbReference type="Gene3D" id="2.60.120.40">
    <property type="match status" value="1"/>
</dbReference>
<keyword evidence="3 5" id="KW-0732">Signal</keyword>
<reference evidence="7" key="1">
    <citation type="submission" date="2022-08" db="UniProtKB">
        <authorList>
            <consortium name="EnsemblMetazoa"/>
        </authorList>
    </citation>
    <scope>IDENTIFICATION</scope>
    <source>
        <strain evidence="7">05x7-T-G4-1.051#20</strain>
    </source>
</reference>
<evidence type="ECO:0000259" key="6">
    <source>
        <dbReference type="PROSITE" id="PS50871"/>
    </source>
</evidence>
<feature type="signal peptide" evidence="5">
    <location>
        <begin position="1"/>
        <end position="16"/>
    </location>
</feature>
<sequence length="310" mass="35549">MFQVFVLLVLPFWTSAYSYKGDKNVQKQVKILQNTVNELRDLVHVQKQRNDFLELEIVKTRNEMEQMKEIHLYDIRNLNSRVSNLELIEAKYNRVLKTLKRNYTDIKKYVYPINSRLWRLEKIHTAMMEVPQGLRNLSDANSSVDKEKSENGNRDVNRIQKRLLTPLISPSTSHNGIAFYAYMSSILRSPSPEHVLVFDVAKTNIGNAYHPNTGVFMVPESGVYVFTWTFRIGAINDHSIQLIVNREDVGTVYLQTIDGVDAEATGIVVAHVNAGDDVFVRTHPQLKIGTGHYINSNTFGRSSFAGWKIF</sequence>
<feature type="chain" id="PRO_5036474743" description="C1q domain-containing protein" evidence="5">
    <location>
        <begin position="17"/>
        <end position="310"/>
    </location>
</feature>
<dbReference type="AlphaFoldDB" id="A0A8W8J6K4"/>
<protein>
    <recommendedName>
        <fullName evidence="6">C1q domain-containing protein</fullName>
    </recommendedName>
</protein>
<dbReference type="OrthoDB" id="6051432at2759"/>
<dbReference type="Pfam" id="PF00386">
    <property type="entry name" value="C1q"/>
    <property type="match status" value="1"/>
</dbReference>
<evidence type="ECO:0000313" key="8">
    <source>
        <dbReference type="Proteomes" id="UP000005408"/>
    </source>
</evidence>
<organism evidence="7 8">
    <name type="scientific">Magallana gigas</name>
    <name type="common">Pacific oyster</name>
    <name type="synonym">Crassostrea gigas</name>
    <dbReference type="NCBI Taxonomy" id="29159"/>
    <lineage>
        <taxon>Eukaryota</taxon>
        <taxon>Metazoa</taxon>
        <taxon>Spiralia</taxon>
        <taxon>Lophotrochozoa</taxon>
        <taxon>Mollusca</taxon>
        <taxon>Bivalvia</taxon>
        <taxon>Autobranchia</taxon>
        <taxon>Pteriomorphia</taxon>
        <taxon>Ostreida</taxon>
        <taxon>Ostreoidea</taxon>
        <taxon>Ostreidae</taxon>
        <taxon>Magallana</taxon>
    </lineage>
</organism>
<evidence type="ECO:0000256" key="4">
    <source>
        <dbReference type="SAM" id="Coils"/>
    </source>
</evidence>
<evidence type="ECO:0000256" key="5">
    <source>
        <dbReference type="SAM" id="SignalP"/>
    </source>
</evidence>
<dbReference type="PANTHER" id="PTHR22923:SF116">
    <property type="entry name" value="C1Q DOMAIN-CONTAINING PROTEIN"/>
    <property type="match status" value="1"/>
</dbReference>